<dbReference type="EC" id="2.1.1.-" evidence="3"/>
<dbReference type="Pfam" id="PF01555">
    <property type="entry name" value="N6_N4_Mtase"/>
    <property type="match status" value="1"/>
</dbReference>
<evidence type="ECO:0000256" key="1">
    <source>
        <dbReference type="ARBA" id="ARBA00022603"/>
    </source>
</evidence>
<dbReference type="InterPro" id="IPR001091">
    <property type="entry name" value="RM_Methyltransferase"/>
</dbReference>
<comment type="caution">
    <text evidence="5">The sequence shown here is derived from an EMBL/GenBank/DDBJ whole genome shotgun (WGS) entry which is preliminary data.</text>
</comment>
<sequence length="387" mass="43816">MSPKVALKLIETPFLRQESQLWSEEDLTSSHSLHYALSWPDAFPAALPEYFISKYSAKGDVILDPFSGSGTTALQSKLMGRIPLASDLHPVAVKVTRAKLAPADLTEVTLRLQLANLKRPVNVAAFNKTFSEFYDIATYRELLNLRDMINSNNDRVASFIETIALGLLHGHSAGYFSVYTNPQISLIPEEQLDLNLKRAQAPDYRAVVPRILRKTAVVLRDGISSAQRNSKLDGQCVLSDARKLDYVADSSVNLVVTQPPLPGEKLYSTDQWLRMWFARVQAPRGFEAESPIPNLETWLDFMNEVLFELARVVVPGGRVVLDLAELRLEGRKILLDEEVHKLIEEALQGFWQPEGILIHRRKSPQLDGTRLRREEEKGHRIFIIRRR</sequence>
<keyword evidence="2 5" id="KW-0808">Transferase</keyword>
<dbReference type="AlphaFoldDB" id="A0A7X9FPF1"/>
<comment type="similarity">
    <text evidence="3">Belongs to the N(4)/N(6)-methyltransferase family.</text>
</comment>
<dbReference type="GO" id="GO:0008170">
    <property type="term" value="F:N-methyltransferase activity"/>
    <property type="evidence" value="ECO:0007669"/>
    <property type="project" value="InterPro"/>
</dbReference>
<evidence type="ECO:0000259" key="4">
    <source>
        <dbReference type="Pfam" id="PF01555"/>
    </source>
</evidence>
<dbReference type="PRINTS" id="PR00508">
    <property type="entry name" value="S21N4MTFRASE"/>
</dbReference>
<dbReference type="EMBL" id="JAAZON010000064">
    <property type="protein sequence ID" value="NMC61862.1"/>
    <property type="molecule type" value="Genomic_DNA"/>
</dbReference>
<dbReference type="InterPro" id="IPR029063">
    <property type="entry name" value="SAM-dependent_MTases_sf"/>
</dbReference>
<evidence type="ECO:0000256" key="2">
    <source>
        <dbReference type="ARBA" id="ARBA00022679"/>
    </source>
</evidence>
<accession>A0A7X9FPF1</accession>
<feature type="domain" description="DNA methylase N-4/N-6" evidence="4">
    <location>
        <begin position="18"/>
        <end position="82"/>
    </location>
</feature>
<gene>
    <name evidence="5" type="ORF">GYA55_01700</name>
</gene>
<organism evidence="5 6">
    <name type="scientific">SAR324 cluster bacterium</name>
    <dbReference type="NCBI Taxonomy" id="2024889"/>
    <lineage>
        <taxon>Bacteria</taxon>
        <taxon>Deltaproteobacteria</taxon>
        <taxon>SAR324 cluster</taxon>
    </lineage>
</organism>
<dbReference type="InterPro" id="IPR002941">
    <property type="entry name" value="DNA_methylase_N4/N6"/>
</dbReference>
<dbReference type="Gene3D" id="3.40.50.150">
    <property type="entry name" value="Vaccinia Virus protein VP39"/>
    <property type="match status" value="2"/>
</dbReference>
<evidence type="ECO:0000256" key="3">
    <source>
        <dbReference type="RuleBase" id="RU362026"/>
    </source>
</evidence>
<protein>
    <recommendedName>
        <fullName evidence="3">Methyltransferase</fullName>
        <ecNumber evidence="3">2.1.1.-</ecNumber>
    </recommendedName>
</protein>
<dbReference type="GO" id="GO:0003677">
    <property type="term" value="F:DNA binding"/>
    <property type="evidence" value="ECO:0007669"/>
    <property type="project" value="InterPro"/>
</dbReference>
<reference evidence="5 6" key="1">
    <citation type="journal article" date="2020" name="Biotechnol. Biofuels">
        <title>New insights from the biogas microbiome by comprehensive genome-resolved metagenomics of nearly 1600 species originating from multiple anaerobic digesters.</title>
        <authorList>
            <person name="Campanaro S."/>
            <person name="Treu L."/>
            <person name="Rodriguez-R L.M."/>
            <person name="Kovalovszki A."/>
            <person name="Ziels R.M."/>
            <person name="Maus I."/>
            <person name="Zhu X."/>
            <person name="Kougias P.G."/>
            <person name="Basile A."/>
            <person name="Luo G."/>
            <person name="Schluter A."/>
            <person name="Konstantinidis K.T."/>
            <person name="Angelidaki I."/>
        </authorList>
    </citation>
    <scope>NUCLEOTIDE SEQUENCE [LARGE SCALE GENOMIC DNA]</scope>
    <source>
        <strain evidence="5">AS27yjCOA_65</strain>
    </source>
</reference>
<dbReference type="SUPFAM" id="SSF53335">
    <property type="entry name" value="S-adenosyl-L-methionine-dependent methyltransferases"/>
    <property type="match status" value="2"/>
</dbReference>
<dbReference type="GO" id="GO:0032259">
    <property type="term" value="P:methylation"/>
    <property type="evidence" value="ECO:0007669"/>
    <property type="project" value="UniProtKB-KW"/>
</dbReference>
<dbReference type="Proteomes" id="UP000524246">
    <property type="component" value="Unassembled WGS sequence"/>
</dbReference>
<name>A0A7X9FPF1_9DELT</name>
<proteinExistence type="inferred from homology"/>
<keyword evidence="1 5" id="KW-0489">Methyltransferase</keyword>
<evidence type="ECO:0000313" key="6">
    <source>
        <dbReference type="Proteomes" id="UP000524246"/>
    </source>
</evidence>
<evidence type="ECO:0000313" key="5">
    <source>
        <dbReference type="EMBL" id="NMC61862.1"/>
    </source>
</evidence>